<dbReference type="PANTHER" id="PTHR34815:SF2">
    <property type="entry name" value="N-ACETYLTRANSFERASE DOMAIN-CONTAINING PROTEIN"/>
    <property type="match status" value="1"/>
</dbReference>
<gene>
    <name evidence="2" type="ORF">DIURU_001958</name>
</gene>
<name>A0A642USE4_DIURU</name>
<proteinExistence type="predicted"/>
<dbReference type="OrthoDB" id="2020070at2759"/>
<accession>A0A642USE4</accession>
<dbReference type="RefSeq" id="XP_034013283.1">
    <property type="nucleotide sequence ID" value="XM_034154556.1"/>
</dbReference>
<dbReference type="AlphaFoldDB" id="A0A642USE4"/>
<comment type="caution">
    <text evidence="2">The sequence shown here is derived from an EMBL/GenBank/DDBJ whole genome shotgun (WGS) entry which is preliminary data.</text>
</comment>
<evidence type="ECO:0000313" key="3">
    <source>
        <dbReference type="Proteomes" id="UP000449547"/>
    </source>
</evidence>
<evidence type="ECO:0000259" key="1">
    <source>
        <dbReference type="Pfam" id="PF22998"/>
    </source>
</evidence>
<dbReference type="Gene3D" id="3.40.630.30">
    <property type="match status" value="1"/>
</dbReference>
<keyword evidence="3" id="KW-1185">Reference proteome</keyword>
<sequence>MPSSIIDPSQYQVTHITDHFDSVKYTRDRNSAAWQGQLSTDDYVIREFVLGKCKVTSSKADRLLVYHLSKKSDENVPLSSIEILIRRSLKYVRRGDDVEVTPVLSGCIGAVFTYPENRGQGLAKIMVDKLVEEVRDVIGSDGFIFLYSEVGEYYAKSGFMSMPVDLIHIPMTSEQFDVEGDVELINYHQFSPVMDEYARQLDAKCRKETAADGKMRVQVVPTADIVDWFHVRAKYISYKKFYEEPDQDTKFDFLNSSYAAINHEFEKIEPQAFGVKLSKNGVLVGFIVWTMDWINSSENYVTVLKTVVMPGYDVDSTTIDLFKAMRNHLYTANSVVGETKRLVAWESEVTTTVRDWFVSEWAAKAGLENGSRSAILMCNPTEDAALKNGQVVWEGNDKIPWF</sequence>
<dbReference type="OMA" id="NGYARIM"/>
<dbReference type="InterPro" id="IPR016181">
    <property type="entry name" value="Acyl_CoA_acyltransferase"/>
</dbReference>
<reference evidence="2 3" key="1">
    <citation type="submission" date="2019-07" db="EMBL/GenBank/DDBJ databases">
        <title>Genome assembly of two rare yeast pathogens: Diutina rugosa and Trichomonascus ciferrii.</title>
        <authorList>
            <person name="Mixao V."/>
            <person name="Saus E."/>
            <person name="Hansen A."/>
            <person name="Lass-Flor C."/>
            <person name="Gabaldon T."/>
        </authorList>
    </citation>
    <scope>NUCLEOTIDE SEQUENCE [LARGE SCALE GENOMIC DNA]</scope>
    <source>
        <strain evidence="2 3">CBS 613</strain>
    </source>
</reference>
<protein>
    <recommendedName>
        <fullName evidence="1">LYC1 C-terminal domain-containing protein</fullName>
    </recommendedName>
</protein>
<feature type="domain" description="LYC1 C-terminal" evidence="1">
    <location>
        <begin position="167"/>
        <end position="402"/>
    </location>
</feature>
<dbReference type="Proteomes" id="UP000449547">
    <property type="component" value="Unassembled WGS sequence"/>
</dbReference>
<dbReference type="CDD" id="cd04301">
    <property type="entry name" value="NAT_SF"/>
    <property type="match status" value="1"/>
</dbReference>
<dbReference type="Pfam" id="PF22998">
    <property type="entry name" value="GNAT_LYC1-like"/>
    <property type="match status" value="1"/>
</dbReference>
<dbReference type="InterPro" id="IPR055100">
    <property type="entry name" value="GNAT_LYC1-like"/>
</dbReference>
<dbReference type="PANTHER" id="PTHR34815">
    <property type="entry name" value="LYSINE ACETYLTRANSFERASE"/>
    <property type="match status" value="1"/>
</dbReference>
<dbReference type="SUPFAM" id="SSF55729">
    <property type="entry name" value="Acyl-CoA N-acyltransferases (Nat)"/>
    <property type="match status" value="1"/>
</dbReference>
<dbReference type="GeneID" id="54780609"/>
<dbReference type="VEuPathDB" id="FungiDB:DIURU_001958"/>
<dbReference type="InterPro" id="IPR053013">
    <property type="entry name" value="LAT"/>
</dbReference>
<organism evidence="2 3">
    <name type="scientific">Diutina rugosa</name>
    <name type="common">Yeast</name>
    <name type="synonym">Candida rugosa</name>
    <dbReference type="NCBI Taxonomy" id="5481"/>
    <lineage>
        <taxon>Eukaryota</taxon>
        <taxon>Fungi</taxon>
        <taxon>Dikarya</taxon>
        <taxon>Ascomycota</taxon>
        <taxon>Saccharomycotina</taxon>
        <taxon>Pichiomycetes</taxon>
        <taxon>Debaryomycetaceae</taxon>
        <taxon>Diutina</taxon>
    </lineage>
</organism>
<dbReference type="EMBL" id="SWFT01000059">
    <property type="protein sequence ID" value="KAA8904377.1"/>
    <property type="molecule type" value="Genomic_DNA"/>
</dbReference>
<evidence type="ECO:0000313" key="2">
    <source>
        <dbReference type="EMBL" id="KAA8904377.1"/>
    </source>
</evidence>